<dbReference type="PANTHER" id="PTHR34204">
    <property type="entry name" value="RNA-BINDING ASCH DOMAIN PROTEIN"/>
    <property type="match status" value="1"/>
</dbReference>
<dbReference type="AlphaFoldDB" id="A2DDL0"/>
<dbReference type="eggNOG" id="ENOG502QW79">
    <property type="taxonomic scope" value="Eukaryota"/>
</dbReference>
<evidence type="ECO:0000313" key="1">
    <source>
        <dbReference type="EMBL" id="EAY21386.1"/>
    </source>
</evidence>
<dbReference type="InParanoid" id="A2DDL0"/>
<dbReference type="OrthoDB" id="112749at2759"/>
<reference evidence="1" key="1">
    <citation type="submission" date="2006-10" db="EMBL/GenBank/DDBJ databases">
        <authorList>
            <person name="Amadeo P."/>
            <person name="Zhao Q."/>
            <person name="Wortman J."/>
            <person name="Fraser-Liggett C."/>
            <person name="Carlton J."/>
        </authorList>
    </citation>
    <scope>NUCLEOTIDE SEQUENCE</scope>
    <source>
        <strain evidence="1">G3</strain>
    </source>
</reference>
<reference evidence="1" key="2">
    <citation type="journal article" date="2007" name="Science">
        <title>Draft genome sequence of the sexually transmitted pathogen Trichomonas vaginalis.</title>
        <authorList>
            <person name="Carlton J.M."/>
            <person name="Hirt R.P."/>
            <person name="Silva J.C."/>
            <person name="Delcher A.L."/>
            <person name="Schatz M."/>
            <person name="Zhao Q."/>
            <person name="Wortman J.R."/>
            <person name="Bidwell S.L."/>
            <person name="Alsmark U.C.M."/>
            <person name="Besteiro S."/>
            <person name="Sicheritz-Ponten T."/>
            <person name="Noel C.J."/>
            <person name="Dacks J.B."/>
            <person name="Foster P.G."/>
            <person name="Simillion C."/>
            <person name="Van de Peer Y."/>
            <person name="Miranda-Saavedra D."/>
            <person name="Barton G.J."/>
            <person name="Westrop G.D."/>
            <person name="Mueller S."/>
            <person name="Dessi D."/>
            <person name="Fiori P.L."/>
            <person name="Ren Q."/>
            <person name="Paulsen I."/>
            <person name="Zhang H."/>
            <person name="Bastida-Corcuera F.D."/>
            <person name="Simoes-Barbosa A."/>
            <person name="Brown M.T."/>
            <person name="Hayes R.D."/>
            <person name="Mukherjee M."/>
            <person name="Okumura C.Y."/>
            <person name="Schneider R."/>
            <person name="Smith A.J."/>
            <person name="Vanacova S."/>
            <person name="Villalvazo M."/>
            <person name="Haas B.J."/>
            <person name="Pertea M."/>
            <person name="Feldblyum T.V."/>
            <person name="Utterback T.R."/>
            <person name="Shu C.L."/>
            <person name="Osoegawa K."/>
            <person name="de Jong P.J."/>
            <person name="Hrdy I."/>
            <person name="Horvathova L."/>
            <person name="Zubacova Z."/>
            <person name="Dolezal P."/>
            <person name="Malik S.B."/>
            <person name="Logsdon J.M. Jr."/>
            <person name="Henze K."/>
            <person name="Gupta A."/>
            <person name="Wang C.C."/>
            <person name="Dunne R.L."/>
            <person name="Upcroft J.A."/>
            <person name="Upcroft P."/>
            <person name="White O."/>
            <person name="Salzberg S.L."/>
            <person name="Tang P."/>
            <person name="Chiu C.-H."/>
            <person name="Lee Y.-S."/>
            <person name="Embley T.M."/>
            <person name="Coombs G.H."/>
            <person name="Mottram J.C."/>
            <person name="Tachezy J."/>
            <person name="Fraser-Liggett C.M."/>
            <person name="Johnson P.J."/>
        </authorList>
    </citation>
    <scope>NUCLEOTIDE SEQUENCE [LARGE SCALE GENOMIC DNA]</scope>
    <source>
        <strain evidence="1">G3</strain>
    </source>
</reference>
<evidence type="ECO:0000313" key="2">
    <source>
        <dbReference type="Proteomes" id="UP000001542"/>
    </source>
</evidence>
<accession>A2DDL0</accession>
<protein>
    <submittedName>
        <fullName evidence="1">Uncharacterized protein</fullName>
    </submittedName>
</protein>
<dbReference type="Proteomes" id="UP000001542">
    <property type="component" value="Unassembled WGS sequence"/>
</dbReference>
<gene>
    <name evidence="1" type="ORF">TVAG_198230</name>
</gene>
<keyword evidence="2" id="KW-1185">Reference proteome</keyword>
<dbReference type="VEuPathDB" id="TrichDB:TVAG_198230"/>
<proteinExistence type="predicted"/>
<name>A2DDL0_TRIV3</name>
<dbReference type="KEGG" id="tva:5466928"/>
<dbReference type="PANTHER" id="PTHR34204:SF2">
    <property type="entry name" value="RNA-BINDING ASCH DOMAIN PROTEIN"/>
    <property type="match status" value="1"/>
</dbReference>
<dbReference type="EMBL" id="DS113190">
    <property type="protein sequence ID" value="EAY21386.1"/>
    <property type="molecule type" value="Genomic_DNA"/>
</dbReference>
<sequence>MIDYDTFRLVAKAVQNSPDDLFENYSLIKGLLLKRHPIAKNRPLLFNILESLENFKRRKTILIPMPYPLIKSCDTTAVYQKFNKDYEYELEKVDFSHPQTIIDLFRSIGFRGIRILAGMRHTTGTNENLFPPCTEDLYESFYRPYNHEGLTHGGRAFSKHCVRDSSKFWGTVKGTTNEVNNHAHGCLEKVIMNSVWHNVMVLSADCYTYEVRNENGYGARWEFKKRPTNIL</sequence>
<dbReference type="RefSeq" id="XP_001582372.1">
    <property type="nucleotide sequence ID" value="XM_001582322.1"/>
</dbReference>
<organism evidence="1 2">
    <name type="scientific">Trichomonas vaginalis (strain ATCC PRA-98 / G3)</name>
    <dbReference type="NCBI Taxonomy" id="412133"/>
    <lineage>
        <taxon>Eukaryota</taxon>
        <taxon>Metamonada</taxon>
        <taxon>Parabasalia</taxon>
        <taxon>Trichomonadida</taxon>
        <taxon>Trichomonadidae</taxon>
        <taxon>Trichomonas</taxon>
    </lineage>
</organism>
<dbReference type="VEuPathDB" id="TrichDB:TVAGG3_0998660"/>